<dbReference type="Proteomes" id="UP000428330">
    <property type="component" value="Chromosome"/>
</dbReference>
<dbReference type="GO" id="GO:0016117">
    <property type="term" value="P:carotenoid biosynthetic process"/>
    <property type="evidence" value="ECO:0007669"/>
    <property type="project" value="UniProtKB-KW"/>
</dbReference>
<dbReference type="Gene3D" id="3.50.50.60">
    <property type="entry name" value="FAD/NAD(P)-binding domain"/>
    <property type="match status" value="2"/>
</dbReference>
<dbReference type="Pfam" id="PF01593">
    <property type="entry name" value="Amino_oxidase"/>
    <property type="match status" value="1"/>
</dbReference>
<dbReference type="KEGG" id="rom:EI983_05420"/>
<dbReference type="NCBIfam" id="TIGR02734">
    <property type="entry name" value="crtI_fam"/>
    <property type="match status" value="1"/>
</dbReference>
<comment type="pathway">
    <text evidence="1 5">Carotenoid biosynthesis.</text>
</comment>
<accession>A0A6I6IQH9</accession>
<reference evidence="8" key="1">
    <citation type="submission" date="2018-12" db="EMBL/GenBank/DDBJ databases">
        <title>Complete genome sequence of Roseovarius sp. MME-070.</title>
        <authorList>
            <person name="Nam Y.-D."/>
            <person name="Kang J."/>
            <person name="Chung W.-H."/>
            <person name="Park Y.S."/>
        </authorList>
    </citation>
    <scope>NUCLEOTIDE SEQUENCE [LARGE SCALE GENOMIC DNA]</scope>
    <source>
        <strain evidence="8">MME-070</strain>
    </source>
</reference>
<name>A0A6I6IQH9_9RHOB</name>
<dbReference type="PRINTS" id="PR00419">
    <property type="entry name" value="ADXRDTASE"/>
</dbReference>
<dbReference type="SUPFAM" id="SSF51905">
    <property type="entry name" value="FAD/NAD(P)-binding domain"/>
    <property type="match status" value="1"/>
</dbReference>
<dbReference type="NCBIfam" id="NF045637">
    <property type="entry name" value="carotdesatCrtDProt"/>
    <property type="match status" value="1"/>
</dbReference>
<organism evidence="7 8">
    <name type="scientific">Roseovarius faecimaris</name>
    <dbReference type="NCBI Taxonomy" id="2494550"/>
    <lineage>
        <taxon>Bacteria</taxon>
        <taxon>Pseudomonadati</taxon>
        <taxon>Pseudomonadota</taxon>
        <taxon>Alphaproteobacteria</taxon>
        <taxon>Rhodobacterales</taxon>
        <taxon>Roseobacteraceae</taxon>
        <taxon>Roseovarius</taxon>
    </lineage>
</organism>
<dbReference type="OrthoDB" id="9774675at2"/>
<evidence type="ECO:0000256" key="3">
    <source>
        <dbReference type="ARBA" id="ARBA00022746"/>
    </source>
</evidence>
<keyword evidence="3 5" id="KW-0125">Carotenoid biosynthesis</keyword>
<protein>
    <submittedName>
        <fullName evidence="7">Phytoene desaturase</fullName>
    </submittedName>
</protein>
<dbReference type="EMBL" id="CP034348">
    <property type="protein sequence ID" value="QGX97747.1"/>
    <property type="molecule type" value="Genomic_DNA"/>
</dbReference>
<dbReference type="GO" id="GO:0016627">
    <property type="term" value="F:oxidoreductase activity, acting on the CH-CH group of donors"/>
    <property type="evidence" value="ECO:0007669"/>
    <property type="project" value="UniProtKB-ARBA"/>
</dbReference>
<dbReference type="InterPro" id="IPR036188">
    <property type="entry name" value="FAD/NAD-bd_sf"/>
</dbReference>
<evidence type="ECO:0000256" key="4">
    <source>
        <dbReference type="ARBA" id="ARBA00023002"/>
    </source>
</evidence>
<dbReference type="AlphaFoldDB" id="A0A6I6IQH9"/>
<dbReference type="PANTHER" id="PTHR43734">
    <property type="entry name" value="PHYTOENE DESATURASE"/>
    <property type="match status" value="1"/>
</dbReference>
<sequence length="513" mass="54485">MNISHPLRDRRVIVIGAGVAGLTAAARLAHAGFDVLVFDQASAPGGKMRCVQSAAGPVDAGPTVLTMRSVFDQIFAECGARLEEHVTLLRQPVIARHFWPDGSQLDLHDTAEANAAAITAFAGARAAREFRRFDRRARQLFDAFDAPMMRAPAPSFRSLAAHVAGRPWLLPKLAPFTSLHGLLARSFSDPRLVQLFGRYATYVGGSPYHAPALLALIWRAESAGVWAVKGGMHRLARALEDLGRAHGARYHYDMPVKRITTSDGVVTGITLGDGTPVSADAIVFNGDPRALARGLMGRASDHIGRQTLRSARSLSAEVWAFAAEVTGPELSYHNVFFRTDPEPEFRALMQGKYIDDPTVYVCAMDRNGAAPRPALERFETIANAPPLPADGREEEAPSCPTRSFQTLARFGLRFSPTPDPTALTTPRGFAGLHPASAGSLYGQSPHGMTAALNRPQARTALGGLFLAGGGTHPGAGVPMAALSGQHAAAAIMQSPISTSRSPPTAMPGGMSTG</sequence>
<dbReference type="InterPro" id="IPR002937">
    <property type="entry name" value="Amino_oxidase"/>
</dbReference>
<proteinExistence type="inferred from homology"/>
<keyword evidence="4 5" id="KW-0560">Oxidoreductase</keyword>
<dbReference type="PANTHER" id="PTHR43734:SF7">
    <property type="entry name" value="4,4'-DIAPONEUROSPORENE OXYGENASE"/>
    <property type="match status" value="1"/>
</dbReference>
<evidence type="ECO:0000313" key="7">
    <source>
        <dbReference type="EMBL" id="QGX97747.1"/>
    </source>
</evidence>
<evidence type="ECO:0000313" key="8">
    <source>
        <dbReference type="Proteomes" id="UP000428330"/>
    </source>
</evidence>
<keyword evidence="8" id="KW-1185">Reference proteome</keyword>
<comment type="similarity">
    <text evidence="2 5">Belongs to the carotenoid/retinoid oxidoreductase family.</text>
</comment>
<dbReference type="PROSITE" id="PS00982">
    <property type="entry name" value="PHYTOENE_DH"/>
    <property type="match status" value="1"/>
</dbReference>
<evidence type="ECO:0000256" key="5">
    <source>
        <dbReference type="RuleBase" id="RU362075"/>
    </source>
</evidence>
<dbReference type="InterPro" id="IPR054841">
    <property type="entry name" value="carotdesatCrtD"/>
</dbReference>
<evidence type="ECO:0000256" key="2">
    <source>
        <dbReference type="ARBA" id="ARBA00006046"/>
    </source>
</evidence>
<dbReference type="RefSeq" id="WP_157706381.1">
    <property type="nucleotide sequence ID" value="NZ_CP034348.1"/>
</dbReference>
<dbReference type="InterPro" id="IPR014105">
    <property type="entry name" value="Carotenoid/retinoid_OxRdtase"/>
</dbReference>
<gene>
    <name evidence="7" type="primary">crtI</name>
    <name evidence="7" type="ORF">EI983_05420</name>
</gene>
<evidence type="ECO:0000256" key="1">
    <source>
        <dbReference type="ARBA" id="ARBA00004829"/>
    </source>
</evidence>
<evidence type="ECO:0000259" key="6">
    <source>
        <dbReference type="Pfam" id="PF01593"/>
    </source>
</evidence>
<feature type="domain" description="Amine oxidase" evidence="6">
    <location>
        <begin position="19"/>
        <end position="492"/>
    </location>
</feature>
<dbReference type="InterPro" id="IPR008150">
    <property type="entry name" value="Phytoene_DH_bac_CS"/>
</dbReference>